<protein>
    <submittedName>
        <fullName evidence="2">Uncharacterized protein</fullName>
    </submittedName>
</protein>
<dbReference type="PATRIC" id="fig|163011.3.peg.4307"/>
<dbReference type="Gene3D" id="6.20.450.20">
    <property type="match status" value="1"/>
</dbReference>
<evidence type="ECO:0000313" key="4">
    <source>
        <dbReference type="Proteomes" id="UP000434925"/>
    </source>
</evidence>
<dbReference type="Proteomes" id="UP000434925">
    <property type="component" value="Unassembled WGS sequence"/>
</dbReference>
<dbReference type="RefSeq" id="WP_038978501.1">
    <property type="nucleotide sequence ID" value="NZ_JABTYG010000006.1"/>
</dbReference>
<reference evidence="3" key="1">
    <citation type="submission" date="2016-10" db="EMBL/GenBank/DDBJ databases">
        <authorList>
            <person name="Varghese N."/>
            <person name="Submissions S."/>
        </authorList>
    </citation>
    <scope>NUCLEOTIDE SEQUENCE [LARGE SCALE GENOMIC DNA]</scope>
    <source>
        <strain evidence="3">BS3782</strain>
    </source>
</reference>
<gene>
    <name evidence="1" type="ORF">F7R14_12635</name>
    <name evidence="2" type="ORF">SAMN04490191_0746</name>
</gene>
<dbReference type="EMBL" id="VZPO01000004">
    <property type="protein sequence ID" value="KAB0505330.1"/>
    <property type="molecule type" value="Genomic_DNA"/>
</dbReference>
<accession>A0A0J6HCK6</accession>
<evidence type="ECO:0000313" key="2">
    <source>
        <dbReference type="EMBL" id="SDS12383.1"/>
    </source>
</evidence>
<evidence type="ECO:0000313" key="1">
    <source>
        <dbReference type="EMBL" id="KAB0505330.1"/>
    </source>
</evidence>
<organism evidence="2 3">
    <name type="scientific">Pseudomonas lini</name>
    <dbReference type="NCBI Taxonomy" id="163011"/>
    <lineage>
        <taxon>Bacteria</taxon>
        <taxon>Pseudomonadati</taxon>
        <taxon>Pseudomonadota</taxon>
        <taxon>Gammaproteobacteria</taxon>
        <taxon>Pseudomonadales</taxon>
        <taxon>Pseudomonadaceae</taxon>
        <taxon>Pseudomonas</taxon>
    </lineage>
</organism>
<dbReference type="EMBL" id="LT629746">
    <property type="protein sequence ID" value="SDS12383.1"/>
    <property type="molecule type" value="Genomic_DNA"/>
</dbReference>
<dbReference type="AlphaFoldDB" id="A0A0J6HCK6"/>
<evidence type="ECO:0000313" key="3">
    <source>
        <dbReference type="Proteomes" id="UP000182814"/>
    </source>
</evidence>
<reference evidence="1 4" key="3">
    <citation type="submission" date="2019-09" db="EMBL/GenBank/DDBJ databases">
        <title>Draft genome sequences of 48 bacterial type strains from the CCUG.</title>
        <authorList>
            <person name="Tunovic T."/>
            <person name="Pineiro-Iglesias B."/>
            <person name="Unosson C."/>
            <person name="Inganas E."/>
            <person name="Ohlen M."/>
            <person name="Cardew S."/>
            <person name="Jensie-Markopoulos S."/>
            <person name="Salva-Serra F."/>
            <person name="Jaen-Luchoro D."/>
            <person name="Karlsson R."/>
            <person name="Svensson-Stadler L."/>
            <person name="Chun J."/>
            <person name="Moore E."/>
        </authorList>
    </citation>
    <scope>NUCLEOTIDE SEQUENCE [LARGE SCALE GENOMIC DNA]</scope>
    <source>
        <strain evidence="1 4">CCUG 51522</strain>
    </source>
</reference>
<proteinExistence type="predicted"/>
<name>A0A0J6HCK6_9PSED</name>
<reference evidence="2" key="2">
    <citation type="submission" date="2016-10" db="EMBL/GenBank/DDBJ databases">
        <authorList>
            <person name="de Groot N.N."/>
        </authorList>
    </citation>
    <scope>NUCLEOTIDE SEQUENCE [LARGE SCALE GENOMIC DNA]</scope>
    <source>
        <strain evidence="2">BS3782</strain>
    </source>
</reference>
<sequence length="147" mass="16915">MTAETIDHSTLTQLVVKGYVNSAHIVAKPGGWSIQIPYGNKECSLAAQRSRQVRLFKRLETLVTYLQDIGITRFDVDTSNYDPLQIKTYTRPDRSEAMKQAHEAVAYEEWFKEQVQIGLDDSRPTVTDEEARRIFAAKRDAIRQRVR</sequence>
<dbReference type="Proteomes" id="UP000182814">
    <property type="component" value="Chromosome I"/>
</dbReference>
<keyword evidence="3" id="KW-1185">Reference proteome</keyword>